<dbReference type="SUPFAM" id="SSF54695">
    <property type="entry name" value="POZ domain"/>
    <property type="match status" value="1"/>
</dbReference>
<feature type="compositionally biased region" description="Pro residues" evidence="1">
    <location>
        <begin position="741"/>
        <end position="750"/>
    </location>
</feature>
<evidence type="ECO:0000259" key="2">
    <source>
        <dbReference type="SMART" id="SM00225"/>
    </source>
</evidence>
<evidence type="ECO:0000313" key="3">
    <source>
        <dbReference type="EMBL" id="EPQ01982.1"/>
    </source>
</evidence>
<organism evidence="3 4">
    <name type="scientific">Myotis brandtii</name>
    <name type="common">Brandt's bat</name>
    <dbReference type="NCBI Taxonomy" id="109478"/>
    <lineage>
        <taxon>Eukaryota</taxon>
        <taxon>Metazoa</taxon>
        <taxon>Chordata</taxon>
        <taxon>Craniata</taxon>
        <taxon>Vertebrata</taxon>
        <taxon>Euteleostomi</taxon>
        <taxon>Mammalia</taxon>
        <taxon>Eutheria</taxon>
        <taxon>Laurasiatheria</taxon>
        <taxon>Chiroptera</taxon>
        <taxon>Yangochiroptera</taxon>
        <taxon>Vespertilionidae</taxon>
        <taxon>Myotis</taxon>
    </lineage>
</organism>
<feature type="compositionally biased region" description="Low complexity" evidence="1">
    <location>
        <begin position="514"/>
        <end position="530"/>
    </location>
</feature>
<dbReference type="PANTHER" id="PTHR14499">
    <property type="entry name" value="POTASSIUM CHANNEL TETRAMERIZATION DOMAIN-CONTAINING"/>
    <property type="match status" value="1"/>
</dbReference>
<dbReference type="InterPro" id="IPR048595">
    <property type="entry name" value="KCTD1-15-like_C"/>
</dbReference>
<dbReference type="EMBL" id="KE161132">
    <property type="protein sequence ID" value="EPQ01982.1"/>
    <property type="molecule type" value="Genomic_DNA"/>
</dbReference>
<dbReference type="SMART" id="SM00225">
    <property type="entry name" value="BTB"/>
    <property type="match status" value="1"/>
</dbReference>
<dbReference type="eggNOG" id="KOG3227">
    <property type="taxonomic scope" value="Eukaryota"/>
</dbReference>
<dbReference type="PANTHER" id="PTHR14499:SF65">
    <property type="entry name" value="BTB_POZ DOMAIN-CONTAINING PROTEIN KCTD1"/>
    <property type="match status" value="1"/>
</dbReference>
<feature type="compositionally biased region" description="Low complexity" evidence="1">
    <location>
        <begin position="723"/>
        <end position="740"/>
    </location>
</feature>
<dbReference type="Pfam" id="PF02214">
    <property type="entry name" value="BTB_2"/>
    <property type="match status" value="1"/>
</dbReference>
<dbReference type="FunFam" id="3.30.710.10:FF:000003">
    <property type="entry name" value="BTB/POZ domain-containing protein KCTD6 isoform X2"/>
    <property type="match status" value="1"/>
</dbReference>
<protein>
    <submittedName>
        <fullName evidence="3">Protein SSXT</fullName>
    </submittedName>
</protein>
<feature type="compositionally biased region" description="Low complexity" evidence="1">
    <location>
        <begin position="572"/>
        <end position="598"/>
    </location>
</feature>
<feature type="compositionally biased region" description="Basic and acidic residues" evidence="1">
    <location>
        <begin position="656"/>
        <end position="665"/>
    </location>
</feature>
<reference evidence="3 4" key="1">
    <citation type="journal article" date="2013" name="Nat. Commun.">
        <title>Genome analysis reveals insights into physiology and longevity of the Brandt's bat Myotis brandtii.</title>
        <authorList>
            <person name="Seim I."/>
            <person name="Fang X."/>
            <person name="Xiong Z."/>
            <person name="Lobanov A.V."/>
            <person name="Huang Z."/>
            <person name="Ma S."/>
            <person name="Feng Y."/>
            <person name="Turanov A.A."/>
            <person name="Zhu Y."/>
            <person name="Lenz T.L."/>
            <person name="Gerashchenko M.V."/>
            <person name="Fan D."/>
            <person name="Hee Yim S."/>
            <person name="Yao X."/>
            <person name="Jordan D."/>
            <person name="Xiong Y."/>
            <person name="Ma Y."/>
            <person name="Lyapunov A.N."/>
            <person name="Chen G."/>
            <person name="Kulakova O.I."/>
            <person name="Sun Y."/>
            <person name="Lee S.G."/>
            <person name="Bronson R.T."/>
            <person name="Moskalev A.A."/>
            <person name="Sunyaev S.R."/>
            <person name="Zhang G."/>
            <person name="Krogh A."/>
            <person name="Wang J."/>
            <person name="Gladyshev V.N."/>
        </authorList>
    </citation>
    <scope>NUCLEOTIDE SEQUENCE [LARGE SCALE GENOMIC DNA]</scope>
</reference>
<feature type="compositionally biased region" description="Basic and acidic residues" evidence="1">
    <location>
        <begin position="9"/>
        <end position="22"/>
    </location>
</feature>
<sequence length="782" mass="85246">MAGSVGETGCREAEKVPEDRSGHGRLTSRRTVPGCYAEALNGAARHHSHHPPAPPSHHHRPQPPALGNTYVLPKDSLGAPDVKAEAAPKRALYESVFASGELCGPSSPKRLCLRPSEPVDAAVVVVSVKHDPLPLPPEANGHRSTSSPTIVPPAIVSPAQDSRPNMSRPLITRSPASPLNNQGIPTPAQLTKSNAPVHIDVGGHMYTSSLATLTKYPESRIGRLFDGTEPIVLDSLKQHYFIDRDGQMFRYILNFLRTSKLLLPDDFKDYTLLYEEAKYFQLQPMLLEMDRWKQDREAGRFCRPCECLVVRVAPDLGERITLSGDKSLIEEVFPEIGDVMCNSVNAGWNHDSTHVIRFPLNGYCHLNSVQMLDENNHLIQCIMDYQNKGKTSECSQYQQMLHTNLVYLATIADSNQNMQSLLPAPPTQNMPLGPGGMNPSGAPPPPRAHNMPSDGMVGGGPPAPHMQNQMNGQMPGPNHMPMQGPGPSQLNLTNSSMSMPASSHGSMGGYSHAVPSSQSMPVQSQMTMSQGQPMGNYGPRPNMNMQPNQGPMMHQQPPSQQYNMPQGGGQHYQGQQPPMGMMGQVSQGSHMMGQRQMPPYRPPQQGPPQQYSGQEDYYGDQYSHGGQGPPEGMSQQYYPDGHNDHGYQQPSYPEQGYDRPYEDSSQHYYEGGGSQYGQQQEAYQGPPPPQGYAPQQQQYPGQQGYAGQQQAYGPSQGGPGPQYPNYPQGQGQQYGGYRPTQPGPPQPPQQRPYGYDQVGGGVALTVSGSPEPSVCVGPSSQQ</sequence>
<dbReference type="InterPro" id="IPR000210">
    <property type="entry name" value="BTB/POZ_dom"/>
</dbReference>
<feature type="region of interest" description="Disordered" evidence="1">
    <location>
        <begin position="425"/>
        <end position="463"/>
    </location>
</feature>
<gene>
    <name evidence="3" type="ORF">D623_10026317</name>
</gene>
<dbReference type="Proteomes" id="UP000052978">
    <property type="component" value="Unassembled WGS sequence"/>
</dbReference>
<feature type="compositionally biased region" description="Low complexity" evidence="1">
    <location>
        <begin position="692"/>
        <end position="714"/>
    </location>
</feature>
<dbReference type="Pfam" id="PF20871">
    <property type="entry name" value="KCTD1-15_CTD"/>
    <property type="match status" value="1"/>
</dbReference>
<keyword evidence="4" id="KW-1185">Reference proteome</keyword>
<evidence type="ECO:0000313" key="4">
    <source>
        <dbReference type="Proteomes" id="UP000052978"/>
    </source>
</evidence>
<feature type="region of interest" description="Disordered" evidence="1">
    <location>
        <begin position="497"/>
        <end position="782"/>
    </location>
</feature>
<feature type="compositionally biased region" description="Low complexity" evidence="1">
    <location>
        <begin position="539"/>
        <end position="558"/>
    </location>
</feature>
<dbReference type="GO" id="GO:0003714">
    <property type="term" value="F:transcription corepressor activity"/>
    <property type="evidence" value="ECO:0007669"/>
    <property type="project" value="TreeGrafter"/>
</dbReference>
<accession>S7P351</accession>
<dbReference type="GO" id="GO:0051260">
    <property type="term" value="P:protein homooligomerization"/>
    <property type="evidence" value="ECO:0007669"/>
    <property type="project" value="InterPro"/>
</dbReference>
<evidence type="ECO:0000256" key="1">
    <source>
        <dbReference type="SAM" id="MobiDB-lite"/>
    </source>
</evidence>
<dbReference type="InterPro" id="IPR003131">
    <property type="entry name" value="T1-type_BTB"/>
</dbReference>
<dbReference type="GO" id="GO:0005634">
    <property type="term" value="C:nucleus"/>
    <property type="evidence" value="ECO:0007669"/>
    <property type="project" value="TreeGrafter"/>
</dbReference>
<dbReference type="InterPro" id="IPR048599">
    <property type="entry name" value="BTB_POZ_KCTD1"/>
</dbReference>
<feature type="domain" description="BTB" evidence="2">
    <location>
        <begin position="195"/>
        <end position="297"/>
    </location>
</feature>
<name>S7P351_MYOBR</name>
<dbReference type="AlphaFoldDB" id="S7P351"/>
<dbReference type="Gene3D" id="3.30.710.10">
    <property type="entry name" value="Potassium Channel Kv1.1, Chain A"/>
    <property type="match status" value="1"/>
</dbReference>
<feature type="region of interest" description="Disordered" evidence="1">
    <location>
        <begin position="1"/>
        <end position="76"/>
    </location>
</feature>
<dbReference type="InterPro" id="IPR011333">
    <property type="entry name" value="SKP1/BTB/POZ_sf"/>
</dbReference>
<proteinExistence type="predicted"/>
<feature type="compositionally biased region" description="Basic residues" evidence="1">
    <location>
        <begin position="44"/>
        <end position="61"/>
    </location>
</feature>
<dbReference type="CDD" id="cd18387">
    <property type="entry name" value="BTB_POZ_KCTD1"/>
    <property type="match status" value="1"/>
</dbReference>